<evidence type="ECO:0000256" key="3">
    <source>
        <dbReference type="ARBA" id="ARBA00022527"/>
    </source>
</evidence>
<dbReference type="FunFam" id="1.10.510.10:FF:001023">
    <property type="entry name" value="Os07g0541700 protein"/>
    <property type="match status" value="1"/>
</dbReference>
<evidence type="ECO:0000256" key="2">
    <source>
        <dbReference type="ARBA" id="ARBA00012513"/>
    </source>
</evidence>
<evidence type="ECO:0000256" key="7">
    <source>
        <dbReference type="ARBA" id="ARBA00022741"/>
    </source>
</evidence>
<dbReference type="Proteomes" id="UP000006729">
    <property type="component" value="Chromosome 17"/>
</dbReference>
<keyword evidence="8" id="KW-0418">Kinase</keyword>
<name>A0A2K1X1J3_POPTR</name>
<keyword evidence="4" id="KW-0808">Transferase</keyword>
<keyword evidence="3" id="KW-0723">Serine/threonine-protein kinase</keyword>
<dbReference type="GO" id="GO:0004674">
    <property type="term" value="F:protein serine/threonine kinase activity"/>
    <property type="evidence" value="ECO:0007669"/>
    <property type="project" value="UniProtKB-KW"/>
</dbReference>
<comment type="caution">
    <text evidence="16">The sequence shown here is derived from an EMBL/GenBank/DDBJ whole genome shotgun (WGS) entry which is preliminary data.</text>
</comment>
<dbReference type="GO" id="GO:0005524">
    <property type="term" value="F:ATP binding"/>
    <property type="evidence" value="ECO:0007669"/>
    <property type="project" value="UniProtKB-UniRule"/>
</dbReference>
<evidence type="ECO:0000256" key="9">
    <source>
        <dbReference type="ARBA" id="ARBA00022840"/>
    </source>
</evidence>
<dbReference type="InterPro" id="IPR045874">
    <property type="entry name" value="LRK10/LRL21-25-like"/>
</dbReference>
<keyword evidence="12" id="KW-0325">Glycoprotein</keyword>
<dbReference type="GO" id="GO:0030247">
    <property type="term" value="F:polysaccharide binding"/>
    <property type="evidence" value="ECO:0007669"/>
    <property type="project" value="InterPro"/>
</dbReference>
<dbReference type="EMBL" id="CM009306">
    <property type="protein sequence ID" value="PNS94654.2"/>
    <property type="molecule type" value="Genomic_DNA"/>
</dbReference>
<dbReference type="PANTHER" id="PTHR27009">
    <property type="entry name" value="RUST RESISTANCE KINASE LR10-RELATED"/>
    <property type="match status" value="1"/>
</dbReference>
<dbReference type="Pfam" id="PF13947">
    <property type="entry name" value="GUB_WAK_bind"/>
    <property type="match status" value="1"/>
</dbReference>
<evidence type="ECO:0000256" key="15">
    <source>
        <dbReference type="PROSITE-ProRule" id="PRU10141"/>
    </source>
</evidence>
<comment type="catalytic activity">
    <reaction evidence="13">
        <text>L-threonyl-[protein] + ATP = O-phospho-L-threonyl-[protein] + ADP + H(+)</text>
        <dbReference type="Rhea" id="RHEA:46608"/>
        <dbReference type="Rhea" id="RHEA-COMP:11060"/>
        <dbReference type="Rhea" id="RHEA-COMP:11605"/>
        <dbReference type="ChEBI" id="CHEBI:15378"/>
        <dbReference type="ChEBI" id="CHEBI:30013"/>
        <dbReference type="ChEBI" id="CHEBI:30616"/>
        <dbReference type="ChEBI" id="CHEBI:61977"/>
        <dbReference type="ChEBI" id="CHEBI:456216"/>
        <dbReference type="EC" id="2.7.11.1"/>
    </reaction>
</comment>
<dbReference type="PROSITE" id="PS00108">
    <property type="entry name" value="PROTEIN_KINASE_ST"/>
    <property type="match status" value="1"/>
</dbReference>
<evidence type="ECO:0000256" key="5">
    <source>
        <dbReference type="ARBA" id="ARBA00022692"/>
    </source>
</evidence>
<evidence type="ECO:0000256" key="8">
    <source>
        <dbReference type="ARBA" id="ARBA00022777"/>
    </source>
</evidence>
<keyword evidence="6" id="KW-0732">Signal</keyword>
<comment type="subcellular location">
    <subcellularLocation>
        <location evidence="1">Membrane</location>
        <topology evidence="1">Single-pass type I membrane protein</topology>
    </subcellularLocation>
</comment>
<dbReference type="Gene3D" id="1.10.510.10">
    <property type="entry name" value="Transferase(Phosphotransferase) domain 1"/>
    <property type="match status" value="1"/>
</dbReference>
<dbReference type="InterPro" id="IPR025287">
    <property type="entry name" value="WAK_GUB"/>
</dbReference>
<dbReference type="FunFam" id="3.30.200.20:FF:000178">
    <property type="entry name" value="serine/threonine-protein kinase PBS1-like"/>
    <property type="match status" value="1"/>
</dbReference>
<dbReference type="SMART" id="SM00220">
    <property type="entry name" value="S_TKc"/>
    <property type="match status" value="1"/>
</dbReference>
<evidence type="ECO:0000256" key="13">
    <source>
        <dbReference type="ARBA" id="ARBA00047899"/>
    </source>
</evidence>
<comment type="catalytic activity">
    <reaction evidence="14">
        <text>L-seryl-[protein] + ATP = O-phospho-L-seryl-[protein] + ADP + H(+)</text>
        <dbReference type="Rhea" id="RHEA:17989"/>
        <dbReference type="Rhea" id="RHEA-COMP:9863"/>
        <dbReference type="Rhea" id="RHEA-COMP:11604"/>
        <dbReference type="ChEBI" id="CHEBI:15378"/>
        <dbReference type="ChEBI" id="CHEBI:29999"/>
        <dbReference type="ChEBI" id="CHEBI:30616"/>
        <dbReference type="ChEBI" id="CHEBI:83421"/>
        <dbReference type="ChEBI" id="CHEBI:456216"/>
        <dbReference type="EC" id="2.7.11.1"/>
    </reaction>
</comment>
<dbReference type="PROSITE" id="PS50011">
    <property type="entry name" value="PROTEIN_KINASE_DOM"/>
    <property type="match status" value="1"/>
</dbReference>
<organism evidence="16 17">
    <name type="scientific">Populus trichocarpa</name>
    <name type="common">Western balsam poplar</name>
    <name type="synonym">Populus balsamifera subsp. trichocarpa</name>
    <dbReference type="NCBI Taxonomy" id="3694"/>
    <lineage>
        <taxon>Eukaryota</taxon>
        <taxon>Viridiplantae</taxon>
        <taxon>Streptophyta</taxon>
        <taxon>Embryophyta</taxon>
        <taxon>Tracheophyta</taxon>
        <taxon>Spermatophyta</taxon>
        <taxon>Magnoliopsida</taxon>
        <taxon>eudicotyledons</taxon>
        <taxon>Gunneridae</taxon>
        <taxon>Pentapetalae</taxon>
        <taxon>rosids</taxon>
        <taxon>fabids</taxon>
        <taxon>Malpighiales</taxon>
        <taxon>Salicaceae</taxon>
        <taxon>Saliceae</taxon>
        <taxon>Populus</taxon>
    </lineage>
</organism>
<dbReference type="InterPro" id="IPR008271">
    <property type="entry name" value="Ser/Thr_kinase_AS"/>
</dbReference>
<keyword evidence="10" id="KW-1133">Transmembrane helix</keyword>
<keyword evidence="11" id="KW-0472">Membrane</keyword>
<evidence type="ECO:0000256" key="10">
    <source>
        <dbReference type="ARBA" id="ARBA00022989"/>
    </source>
</evidence>
<proteinExistence type="predicted"/>
<evidence type="ECO:0000313" key="16">
    <source>
        <dbReference type="EMBL" id="PNS94654.2"/>
    </source>
</evidence>
<sequence>MFSKISTHLFGAYAALLLLVILSTHHSCSARKTNNYCAPSSCGNFHNISYPFRLSTDPESCGNKNYELACENNERLTLHLNMVKYYVQAINYSDLSIRLVDAAVQKDDCFSLPHPLSFRRLDYSVKSSFTLVFISCENPILNPPAYIVDTSSCKNDSSTAYNSTSSSSVSSPSFFNMEGYSYVMVGGVKMADIPDLCRINLICYVPGFLLPENKTNMSYIDVHDILVYGFELSWFSPCCGSVRENRCGYLDKTAMVSYCVGIVIDCYLKGIDWVINRIMAKWLKGTWLNARYLKGVMSIINRSIDHNSMSYRNPGTTIASNLLIILVNLFLTLLLVLLVLIAALHALLFLCGFPCLIILLIYKWQRRHLSMYNNIEKFLQSHDNDLMPIRYNYSEIKKITNGFKDKLGQGGFGSVYKGKLRSGRFVAVKILGKSKANGQDFINEVATIGRIYHVNVMRIIGFAVEGSKRALILEFMPNGSLEKYLFSNQGSIPLSNNKMYEISLGVARGIEYLHQGCDMQILHFDIKPHNILLDEKFIPKISDFGLAKLYPSGNNNVSLTTVRGTIGYMAPELLYKNIGGVSYKADVYSFGMLLMDMVGRRKNLNVLGNHSSRIYFPAWVYDKVSEGKDIEIQEDATEYEKKIIKKVMIVALWCIQLKPDDRPSMHKVVEMLESDVDFLRIPPKPFLSPHQILEDDDRANPTRLSDPLNNCIDSSYKFGR</sequence>
<dbReference type="InterPro" id="IPR000719">
    <property type="entry name" value="Prot_kinase_dom"/>
</dbReference>
<evidence type="ECO:0000256" key="11">
    <source>
        <dbReference type="ARBA" id="ARBA00023136"/>
    </source>
</evidence>
<evidence type="ECO:0000256" key="1">
    <source>
        <dbReference type="ARBA" id="ARBA00004479"/>
    </source>
</evidence>
<evidence type="ECO:0000256" key="12">
    <source>
        <dbReference type="ARBA" id="ARBA00023180"/>
    </source>
</evidence>
<evidence type="ECO:0000256" key="14">
    <source>
        <dbReference type="ARBA" id="ARBA00048679"/>
    </source>
</evidence>
<evidence type="ECO:0000256" key="4">
    <source>
        <dbReference type="ARBA" id="ARBA00022679"/>
    </source>
</evidence>
<protein>
    <recommendedName>
        <fullName evidence="2">non-specific serine/threonine protein kinase</fullName>
        <ecNumber evidence="2">2.7.11.1</ecNumber>
    </recommendedName>
</protein>
<keyword evidence="9 15" id="KW-0067">ATP-binding</keyword>
<evidence type="ECO:0000256" key="6">
    <source>
        <dbReference type="ARBA" id="ARBA00022729"/>
    </source>
</evidence>
<dbReference type="InParanoid" id="A0A2K1X1J3"/>
<dbReference type="PROSITE" id="PS00107">
    <property type="entry name" value="PROTEIN_KINASE_ATP"/>
    <property type="match status" value="1"/>
</dbReference>
<keyword evidence="5" id="KW-0812">Transmembrane</keyword>
<keyword evidence="7 15" id="KW-0547">Nucleotide-binding</keyword>
<dbReference type="InterPro" id="IPR011009">
    <property type="entry name" value="Kinase-like_dom_sf"/>
</dbReference>
<evidence type="ECO:0000313" key="17">
    <source>
        <dbReference type="Proteomes" id="UP000006729"/>
    </source>
</evidence>
<dbReference type="Pfam" id="PF00069">
    <property type="entry name" value="Pkinase"/>
    <property type="match status" value="1"/>
</dbReference>
<accession>A0A2K1X1J3</accession>
<dbReference type="InterPro" id="IPR017441">
    <property type="entry name" value="Protein_kinase_ATP_BS"/>
</dbReference>
<dbReference type="AlphaFoldDB" id="A0A2K1X1J3"/>
<reference evidence="16 17" key="1">
    <citation type="journal article" date="2006" name="Science">
        <title>The genome of black cottonwood, Populus trichocarpa (Torr. &amp; Gray).</title>
        <authorList>
            <person name="Tuskan G.A."/>
            <person name="Difazio S."/>
            <person name="Jansson S."/>
            <person name="Bohlmann J."/>
            <person name="Grigoriev I."/>
            <person name="Hellsten U."/>
            <person name="Putnam N."/>
            <person name="Ralph S."/>
            <person name="Rombauts S."/>
            <person name="Salamov A."/>
            <person name="Schein J."/>
            <person name="Sterck L."/>
            <person name="Aerts A."/>
            <person name="Bhalerao R.R."/>
            <person name="Bhalerao R.P."/>
            <person name="Blaudez D."/>
            <person name="Boerjan W."/>
            <person name="Brun A."/>
            <person name="Brunner A."/>
            <person name="Busov V."/>
            <person name="Campbell M."/>
            <person name="Carlson J."/>
            <person name="Chalot M."/>
            <person name="Chapman J."/>
            <person name="Chen G.L."/>
            <person name="Cooper D."/>
            <person name="Coutinho P.M."/>
            <person name="Couturier J."/>
            <person name="Covert S."/>
            <person name="Cronk Q."/>
            <person name="Cunningham R."/>
            <person name="Davis J."/>
            <person name="Degroeve S."/>
            <person name="Dejardin A."/>
            <person name="Depamphilis C."/>
            <person name="Detter J."/>
            <person name="Dirks B."/>
            <person name="Dubchak I."/>
            <person name="Duplessis S."/>
            <person name="Ehlting J."/>
            <person name="Ellis B."/>
            <person name="Gendler K."/>
            <person name="Goodstein D."/>
            <person name="Gribskov M."/>
            <person name="Grimwood J."/>
            <person name="Groover A."/>
            <person name="Gunter L."/>
            <person name="Hamberger B."/>
            <person name="Heinze B."/>
            <person name="Helariutta Y."/>
            <person name="Henrissat B."/>
            <person name="Holligan D."/>
            <person name="Holt R."/>
            <person name="Huang W."/>
            <person name="Islam-Faridi N."/>
            <person name="Jones S."/>
            <person name="Jones-Rhoades M."/>
            <person name="Jorgensen R."/>
            <person name="Joshi C."/>
            <person name="Kangasjarvi J."/>
            <person name="Karlsson J."/>
            <person name="Kelleher C."/>
            <person name="Kirkpatrick R."/>
            <person name="Kirst M."/>
            <person name="Kohler A."/>
            <person name="Kalluri U."/>
            <person name="Larimer F."/>
            <person name="Leebens-Mack J."/>
            <person name="Leple J.C."/>
            <person name="Locascio P."/>
            <person name="Lou Y."/>
            <person name="Lucas S."/>
            <person name="Martin F."/>
            <person name="Montanini B."/>
            <person name="Napoli C."/>
            <person name="Nelson D.R."/>
            <person name="Nelson C."/>
            <person name="Nieminen K."/>
            <person name="Nilsson O."/>
            <person name="Pereda V."/>
            <person name="Peter G."/>
            <person name="Philippe R."/>
            <person name="Pilate G."/>
            <person name="Poliakov A."/>
            <person name="Razumovskaya J."/>
            <person name="Richardson P."/>
            <person name="Rinaldi C."/>
            <person name="Ritland K."/>
            <person name="Rouze P."/>
            <person name="Ryaboy D."/>
            <person name="Schmutz J."/>
            <person name="Schrader J."/>
            <person name="Segerman B."/>
            <person name="Shin H."/>
            <person name="Siddiqui A."/>
            <person name="Sterky F."/>
            <person name="Terry A."/>
            <person name="Tsai C.J."/>
            <person name="Uberbacher E."/>
            <person name="Unneberg P."/>
            <person name="Vahala J."/>
            <person name="Wall K."/>
            <person name="Wessler S."/>
            <person name="Yang G."/>
            <person name="Yin T."/>
            <person name="Douglas C."/>
            <person name="Marra M."/>
            <person name="Sandberg G."/>
            <person name="Van de Peer Y."/>
            <person name="Rokhsar D."/>
        </authorList>
    </citation>
    <scope>NUCLEOTIDE SEQUENCE [LARGE SCALE GENOMIC DNA]</scope>
    <source>
        <strain evidence="17">cv. Nisqually</strain>
    </source>
</reference>
<dbReference type="Gene3D" id="3.30.200.20">
    <property type="entry name" value="Phosphorylase Kinase, domain 1"/>
    <property type="match status" value="1"/>
</dbReference>
<keyword evidence="17" id="KW-1185">Reference proteome</keyword>
<dbReference type="GO" id="GO:0016020">
    <property type="term" value="C:membrane"/>
    <property type="evidence" value="ECO:0007669"/>
    <property type="project" value="UniProtKB-SubCell"/>
</dbReference>
<gene>
    <name evidence="16" type="ORF">POPTR_017G009500v4</name>
</gene>
<dbReference type="EC" id="2.7.11.1" evidence="2"/>
<dbReference type="SUPFAM" id="SSF56112">
    <property type="entry name" value="Protein kinase-like (PK-like)"/>
    <property type="match status" value="1"/>
</dbReference>